<dbReference type="AlphaFoldDB" id="A0A101GZ92"/>
<feature type="transmembrane region" description="Helical" evidence="1">
    <location>
        <begin position="102"/>
        <end position="125"/>
    </location>
</feature>
<accession>A0A101GZ92</accession>
<evidence type="ECO:0000256" key="1">
    <source>
        <dbReference type="SAM" id="Phobius"/>
    </source>
</evidence>
<feature type="transmembrane region" description="Helical" evidence="1">
    <location>
        <begin position="46"/>
        <end position="65"/>
    </location>
</feature>
<evidence type="ECO:0000313" key="2">
    <source>
        <dbReference type="EMBL" id="KUK67416.1"/>
    </source>
</evidence>
<organism evidence="2 3">
    <name type="scientific">candidate division WS6 bacterium 36_33</name>
    <dbReference type="NCBI Taxonomy" id="1641388"/>
    <lineage>
        <taxon>Bacteria</taxon>
        <taxon>Candidatus Dojkabacteria</taxon>
    </lineage>
</organism>
<name>A0A101GZ92_9BACT</name>
<keyword evidence="1 2" id="KW-0812">Transmembrane</keyword>
<evidence type="ECO:0000313" key="3">
    <source>
        <dbReference type="Proteomes" id="UP000053469"/>
    </source>
</evidence>
<feature type="transmembrane region" description="Helical" evidence="1">
    <location>
        <begin position="6"/>
        <end position="39"/>
    </location>
</feature>
<dbReference type="Proteomes" id="UP000053469">
    <property type="component" value="Unassembled WGS sequence"/>
</dbReference>
<reference evidence="3" key="1">
    <citation type="journal article" date="2015" name="MBio">
        <title>Genome-Resolved Metagenomic Analysis Reveals Roles for Candidate Phyla and Other Microbial Community Members in Biogeochemical Transformations in Oil Reservoirs.</title>
        <authorList>
            <person name="Hu P."/>
            <person name="Tom L."/>
            <person name="Singh A."/>
            <person name="Thomas B.C."/>
            <person name="Baker B.J."/>
            <person name="Piceno Y.M."/>
            <person name="Andersen G.L."/>
            <person name="Banfield J.F."/>
        </authorList>
    </citation>
    <scope>NUCLEOTIDE SEQUENCE [LARGE SCALE GENOMIC DNA]</scope>
</reference>
<feature type="transmembrane region" description="Helical" evidence="1">
    <location>
        <begin position="71"/>
        <end position="90"/>
    </location>
</feature>
<dbReference type="EMBL" id="LGGI01000012">
    <property type="protein sequence ID" value="KUK67416.1"/>
    <property type="molecule type" value="Genomic_DNA"/>
</dbReference>
<keyword evidence="1" id="KW-1133">Transmembrane helix</keyword>
<feature type="transmembrane region" description="Helical" evidence="1">
    <location>
        <begin position="131"/>
        <end position="155"/>
    </location>
</feature>
<keyword evidence="1" id="KW-0472">Membrane</keyword>
<protein>
    <submittedName>
        <fullName evidence="2">Transmembrane(S)protein</fullName>
    </submittedName>
</protein>
<comment type="caution">
    <text evidence="2">The sequence shown here is derived from an EMBL/GenBank/DDBJ whole genome shotgun (WGS) entry which is preliminary data.</text>
</comment>
<proteinExistence type="predicted"/>
<gene>
    <name evidence="2" type="ORF">XD87_0144</name>
</gene>
<sequence>MLIPNIFLTILGLFALVYLESMFLALIGIKLSLIIFFFLFRKVDLKIFFIISFIVLLIFDVVYKLPLGSNILIFSVPLLLYLLISMFVSLESSLVAFLIKTVIFWVYYIVLLTLPNLFVVGRFGALTWNEVLRALLSAFLTTLGVFMLDYILAGFRKRGNSSQIRLK</sequence>